<protein>
    <submittedName>
        <fullName evidence="3">Fructose-6-phosphate aldolase 2</fullName>
        <ecNumber evidence="3">4.1.2.-</ecNumber>
    </submittedName>
</protein>
<dbReference type="Gene3D" id="3.20.20.70">
    <property type="entry name" value="Aldolase class I"/>
    <property type="match status" value="1"/>
</dbReference>
<dbReference type="FunCoup" id="F5Y6K8">
    <property type="interactions" value="260"/>
</dbReference>
<dbReference type="InterPro" id="IPR033919">
    <property type="entry name" value="TSA/FSA_arc/bac"/>
</dbReference>
<gene>
    <name evidence="3" type="ordered locus">TREAZ_1265</name>
</gene>
<dbReference type="KEGG" id="taz:TREAZ_1265"/>
<dbReference type="GO" id="GO:0005975">
    <property type="term" value="P:carbohydrate metabolic process"/>
    <property type="evidence" value="ECO:0007669"/>
    <property type="project" value="InterPro"/>
</dbReference>
<sequence>MSSESVEIFQKMIKNRRNSKSEVPMIEFMLDTANLASISRFVEVFPITGVTSNPSILKTEGKIDFFAHLKKIREIIGKDRSLHIQVIAEDFQGIIKEAETILKKIDDQVYIKIPATEEGCKAMGYLKVRGIHITATAIYTQMQGFMAAAREADYIALYYNRMKNMDIDADHSIHMLRHIIDRDKMDSKILAASFRNIRQVADAMASGAHGITVAPPVLHDAFGLSVIKSAVSDFNKDWREIQGDVSITDL</sequence>
<dbReference type="GO" id="GO:0005737">
    <property type="term" value="C:cytoplasm"/>
    <property type="evidence" value="ECO:0007669"/>
    <property type="project" value="UniProtKB-SubCell"/>
</dbReference>
<keyword evidence="2" id="KW-0704">Schiff base</keyword>
<dbReference type="HOGENOM" id="CLU_079764_2_0_12"/>
<name>F5Y6K8_LEAAZ</name>
<keyword evidence="3" id="KW-0456">Lyase</keyword>
<dbReference type="InterPro" id="IPR018225">
    <property type="entry name" value="Transaldolase_AS"/>
</dbReference>
<accession>F5Y6K8</accession>
<reference evidence="3 4" key="2">
    <citation type="journal article" date="2011" name="ISME J.">
        <title>RNA-seq reveals cooperative metabolic interactions between two termite-gut spirochete species in co-culture.</title>
        <authorList>
            <person name="Rosenthal A.Z."/>
            <person name="Matson E.G."/>
            <person name="Eldar A."/>
            <person name="Leadbetter J.R."/>
        </authorList>
    </citation>
    <scope>NUCLEOTIDE SEQUENCE [LARGE SCALE GENOMIC DNA]</scope>
    <source>
        <strain evidence="4">ATCC BAA-888 / DSM 13862 / ZAS-9</strain>
    </source>
</reference>
<dbReference type="PANTHER" id="PTHR10683:SF28">
    <property type="entry name" value="TRANSALDOLASE C"/>
    <property type="match status" value="1"/>
</dbReference>
<dbReference type="InParanoid" id="F5Y6K8"/>
<evidence type="ECO:0000256" key="2">
    <source>
        <dbReference type="ARBA" id="ARBA00023270"/>
    </source>
</evidence>
<dbReference type="InterPro" id="IPR001585">
    <property type="entry name" value="TAL/FSA"/>
</dbReference>
<dbReference type="PANTHER" id="PTHR10683">
    <property type="entry name" value="TRANSALDOLASE"/>
    <property type="match status" value="1"/>
</dbReference>
<reference evidence="4" key="1">
    <citation type="submission" date="2009-12" db="EMBL/GenBank/DDBJ databases">
        <title>Complete sequence of Treponema azotonutricium strain ZAS-9.</title>
        <authorList>
            <person name="Tetu S.G."/>
            <person name="Matson E."/>
            <person name="Ren Q."/>
            <person name="Seshadri R."/>
            <person name="Elbourne L."/>
            <person name="Hassan K.A."/>
            <person name="Durkin A."/>
            <person name="Radune D."/>
            <person name="Mohamoud Y."/>
            <person name="Shay R."/>
            <person name="Jin S."/>
            <person name="Zhang X."/>
            <person name="Lucey K."/>
            <person name="Ballor N.R."/>
            <person name="Ottesen E."/>
            <person name="Rosenthal R."/>
            <person name="Allen A."/>
            <person name="Leadbetter J.R."/>
            <person name="Paulsen I.T."/>
        </authorList>
    </citation>
    <scope>NUCLEOTIDE SEQUENCE [LARGE SCALE GENOMIC DNA]</scope>
    <source>
        <strain evidence="4">ATCC BAA-888 / DSM 13862 / ZAS-9</strain>
    </source>
</reference>
<dbReference type="STRING" id="545695.TREAZ_1265"/>
<proteinExistence type="predicted"/>
<organism evidence="3 4">
    <name type="scientific">Leadbettera azotonutricia (strain ATCC BAA-888 / DSM 13862 / ZAS-9)</name>
    <name type="common">Treponema azotonutricium</name>
    <dbReference type="NCBI Taxonomy" id="545695"/>
    <lineage>
        <taxon>Bacteria</taxon>
        <taxon>Pseudomonadati</taxon>
        <taxon>Spirochaetota</taxon>
        <taxon>Spirochaetia</taxon>
        <taxon>Spirochaetales</taxon>
        <taxon>Breznakiellaceae</taxon>
        <taxon>Leadbettera</taxon>
    </lineage>
</organism>
<dbReference type="eggNOG" id="COG0176">
    <property type="taxonomic scope" value="Bacteria"/>
</dbReference>
<dbReference type="NCBIfam" id="NF009299">
    <property type="entry name" value="PRK12656.1"/>
    <property type="match status" value="1"/>
</dbReference>
<comment type="subcellular location">
    <subcellularLocation>
        <location evidence="1">Cytoplasm</location>
    </subcellularLocation>
</comment>
<dbReference type="EC" id="4.1.2.-" evidence="3"/>
<evidence type="ECO:0000256" key="1">
    <source>
        <dbReference type="ARBA" id="ARBA00004496"/>
    </source>
</evidence>
<dbReference type="SUPFAM" id="SSF51569">
    <property type="entry name" value="Aldolase"/>
    <property type="match status" value="1"/>
</dbReference>
<dbReference type="Proteomes" id="UP000009222">
    <property type="component" value="Chromosome"/>
</dbReference>
<evidence type="ECO:0000313" key="3">
    <source>
        <dbReference type="EMBL" id="AEF80692.1"/>
    </source>
</evidence>
<dbReference type="InterPro" id="IPR013785">
    <property type="entry name" value="Aldolase_TIM"/>
</dbReference>
<evidence type="ECO:0000313" key="4">
    <source>
        <dbReference type="Proteomes" id="UP000009222"/>
    </source>
</evidence>
<dbReference type="GO" id="GO:0016832">
    <property type="term" value="F:aldehyde-lyase activity"/>
    <property type="evidence" value="ECO:0007669"/>
    <property type="project" value="InterPro"/>
</dbReference>
<dbReference type="CDD" id="cd00956">
    <property type="entry name" value="Transaldolase_FSA"/>
    <property type="match status" value="1"/>
</dbReference>
<dbReference type="EMBL" id="CP001841">
    <property type="protein sequence ID" value="AEF80692.1"/>
    <property type="molecule type" value="Genomic_DNA"/>
</dbReference>
<keyword evidence="4" id="KW-1185">Reference proteome</keyword>
<dbReference type="AlphaFoldDB" id="F5Y6K8"/>
<dbReference type="Pfam" id="PF00923">
    <property type="entry name" value="TAL_FSA"/>
    <property type="match status" value="1"/>
</dbReference>
<dbReference type="PROSITE" id="PS01054">
    <property type="entry name" value="TRANSALDOLASE_1"/>
    <property type="match status" value="1"/>
</dbReference>